<feature type="transmembrane region" description="Helical" evidence="1">
    <location>
        <begin position="66"/>
        <end position="85"/>
    </location>
</feature>
<protein>
    <submittedName>
        <fullName evidence="2">Divergent PAP2 family protein</fullName>
    </submittedName>
</protein>
<reference evidence="2 3" key="1">
    <citation type="submission" date="2022-12" db="EMBL/GenBank/DDBJ databases">
        <title>Draft genome sequence of Paenibacillus sp. dW9.</title>
        <authorList>
            <person name="Choi E.-W."/>
            <person name="Kim D.-U."/>
        </authorList>
    </citation>
    <scope>NUCLEOTIDE SEQUENCE [LARGE SCALE GENOMIC DNA]</scope>
    <source>
        <strain evidence="3">dW9</strain>
    </source>
</reference>
<dbReference type="InterPro" id="IPR003832">
    <property type="entry name" value="DUF212"/>
</dbReference>
<dbReference type="RefSeq" id="WP_269884984.1">
    <property type="nucleotide sequence ID" value="NZ_JAQAGZ010000024.1"/>
</dbReference>
<sequence length="152" mass="16554">MLGWFQAPLVTALLSMLFAQFVKVPLRLFKDGSFQPTLMFSTGGMPSSHSAMVTALAVSVGMRNGFASDLFAMSAVFSLIVMYDAMGIRRHAGRQAVTLNKLLSEKIIDPVKGLQHKNVIKQQLKEMLGHEPKEVIWGAITGIAAALLLHSL</sequence>
<dbReference type="Proteomes" id="UP001527882">
    <property type="component" value="Unassembled WGS sequence"/>
</dbReference>
<name>A0ABT4QHT1_9BACL</name>
<organism evidence="2 3">
    <name type="scientific">Paenibacillus gyeongsangnamensis</name>
    <dbReference type="NCBI Taxonomy" id="3388067"/>
    <lineage>
        <taxon>Bacteria</taxon>
        <taxon>Bacillati</taxon>
        <taxon>Bacillota</taxon>
        <taxon>Bacilli</taxon>
        <taxon>Bacillales</taxon>
        <taxon>Paenibacillaceae</taxon>
        <taxon>Paenibacillus</taxon>
    </lineage>
</organism>
<dbReference type="PANTHER" id="PTHR31446">
    <property type="entry name" value="ACID PHOSPHATASE/VANADIUM-DEPENDENT HALOPEROXIDASE-RELATED PROTEIN"/>
    <property type="match status" value="1"/>
</dbReference>
<accession>A0ABT4QHT1</accession>
<evidence type="ECO:0000313" key="2">
    <source>
        <dbReference type="EMBL" id="MCZ8516447.1"/>
    </source>
</evidence>
<keyword evidence="1" id="KW-0472">Membrane</keyword>
<keyword evidence="1" id="KW-0812">Transmembrane</keyword>
<keyword evidence="3" id="KW-1185">Reference proteome</keyword>
<evidence type="ECO:0000256" key="1">
    <source>
        <dbReference type="SAM" id="Phobius"/>
    </source>
</evidence>
<evidence type="ECO:0000313" key="3">
    <source>
        <dbReference type="Proteomes" id="UP001527882"/>
    </source>
</evidence>
<dbReference type="PANTHER" id="PTHR31446:SF29">
    <property type="entry name" value="ACID PHOSPHATASE_VANADIUM-DEPENDENT HALOPEROXIDASE-RELATED PROTEIN"/>
    <property type="match status" value="1"/>
</dbReference>
<dbReference type="Pfam" id="PF02681">
    <property type="entry name" value="DUF212"/>
    <property type="match status" value="1"/>
</dbReference>
<dbReference type="EMBL" id="JAQAGZ010000024">
    <property type="protein sequence ID" value="MCZ8516447.1"/>
    <property type="molecule type" value="Genomic_DNA"/>
</dbReference>
<comment type="caution">
    <text evidence="2">The sequence shown here is derived from an EMBL/GenBank/DDBJ whole genome shotgun (WGS) entry which is preliminary data.</text>
</comment>
<keyword evidence="1" id="KW-1133">Transmembrane helix</keyword>
<gene>
    <name evidence="2" type="ORF">O9H85_29490</name>
</gene>
<proteinExistence type="predicted"/>